<keyword evidence="5" id="KW-1185">Reference proteome</keyword>
<keyword evidence="2" id="KW-0560">Oxidoreductase</keyword>
<dbReference type="SUPFAM" id="SSF51735">
    <property type="entry name" value="NAD(P)-binding Rossmann-fold domains"/>
    <property type="match status" value="2"/>
</dbReference>
<evidence type="ECO:0000256" key="1">
    <source>
        <dbReference type="ARBA" id="ARBA00006484"/>
    </source>
</evidence>
<dbReference type="InterPro" id="IPR002347">
    <property type="entry name" value="SDR_fam"/>
</dbReference>
<evidence type="ECO:0000313" key="5">
    <source>
        <dbReference type="Proteomes" id="UP001141253"/>
    </source>
</evidence>
<evidence type="ECO:0000259" key="3">
    <source>
        <dbReference type="SMART" id="SM00822"/>
    </source>
</evidence>
<protein>
    <recommendedName>
        <fullName evidence="3">Ketoreductase domain-containing protein</fullName>
    </recommendedName>
</protein>
<proteinExistence type="inferred from homology"/>
<dbReference type="InterPro" id="IPR057326">
    <property type="entry name" value="KR_dom"/>
</dbReference>
<dbReference type="PROSITE" id="PS00061">
    <property type="entry name" value="ADH_SHORT"/>
    <property type="match status" value="1"/>
</dbReference>
<dbReference type="Pfam" id="PF13561">
    <property type="entry name" value="adh_short_C2"/>
    <property type="match status" value="2"/>
</dbReference>
<dbReference type="CDD" id="cd05362">
    <property type="entry name" value="THN_reductase-like_SDR_c"/>
    <property type="match status" value="1"/>
</dbReference>
<dbReference type="SMART" id="SM00822">
    <property type="entry name" value="PKS_KR"/>
    <property type="match status" value="1"/>
</dbReference>
<dbReference type="Proteomes" id="UP001141253">
    <property type="component" value="Chromosome 13"/>
</dbReference>
<evidence type="ECO:0000256" key="2">
    <source>
        <dbReference type="ARBA" id="ARBA00023002"/>
    </source>
</evidence>
<evidence type="ECO:0000313" key="4">
    <source>
        <dbReference type="EMBL" id="KAJ6360155.1"/>
    </source>
</evidence>
<organism evidence="4 5">
    <name type="scientific">Salix suchowensis</name>
    <dbReference type="NCBI Taxonomy" id="1278906"/>
    <lineage>
        <taxon>Eukaryota</taxon>
        <taxon>Viridiplantae</taxon>
        <taxon>Streptophyta</taxon>
        <taxon>Embryophyta</taxon>
        <taxon>Tracheophyta</taxon>
        <taxon>Spermatophyta</taxon>
        <taxon>Magnoliopsida</taxon>
        <taxon>eudicotyledons</taxon>
        <taxon>Gunneridae</taxon>
        <taxon>Pentapetalae</taxon>
        <taxon>rosids</taxon>
        <taxon>fabids</taxon>
        <taxon>Malpighiales</taxon>
        <taxon>Salicaceae</taxon>
        <taxon>Saliceae</taxon>
        <taxon>Salix</taxon>
    </lineage>
</organism>
<reference evidence="4" key="1">
    <citation type="submission" date="2022-10" db="EMBL/GenBank/DDBJ databases">
        <authorList>
            <person name="Hyden B.L."/>
            <person name="Feng K."/>
            <person name="Yates T."/>
            <person name="Jawdy S."/>
            <person name="Smart L.B."/>
            <person name="Muchero W."/>
        </authorList>
    </citation>
    <scope>NUCLEOTIDE SEQUENCE</scope>
    <source>
        <tissue evidence="4">Shoot tip</tissue>
    </source>
</reference>
<dbReference type="PRINTS" id="PR00081">
    <property type="entry name" value="GDHRDH"/>
</dbReference>
<reference evidence="4" key="2">
    <citation type="journal article" date="2023" name="Int. J. Mol. Sci.">
        <title>De Novo Assembly and Annotation of 11 Diverse Shrub Willow (Salix) Genomes Reveals Novel Gene Organization in Sex-Linked Regions.</title>
        <authorList>
            <person name="Hyden B."/>
            <person name="Feng K."/>
            <person name="Yates T.B."/>
            <person name="Jawdy S."/>
            <person name="Cereghino C."/>
            <person name="Smart L.B."/>
            <person name="Muchero W."/>
        </authorList>
    </citation>
    <scope>NUCLEOTIDE SEQUENCE</scope>
    <source>
        <tissue evidence="4">Shoot tip</tissue>
    </source>
</reference>
<sequence length="539" mass="56818">MAGDNTKEEAMSSSLPLDGRVAIVTGASGGIGRAIAIHLHSLGARVVINYASKSTQADLLASELNASAPSSLPQAIAIKADVSDPDQVKQLFTRSEEEFGSKIHILAHCAGVLDSKYPTLAKTTVEDWDMTFNVNAKGAFLCCREATNRLAHGGGGRIIMITTSLVGSLTPGYAAYTASKAAVETMTRIVAQELKGTGITANCVAPGPVATEMFFAGKSEGTIKMIADACPLNRLGEPEDISKAVGFIAGDAGEWINDRILLWCFKPLLLQQYNTMTTPTTPTLSLPLQDRVAIVTGSSRGIGKAIAIHLASLGAKLVINYTSNKEQADLVANDINSSCADNTPRAIVAQANVSDPAQVKFLFDEAERVFGSQLHVLVNCAGVLDPKYPSISNTSLEDFDHIFSVNTRGAFLCCKEAANRLKRGGGGRIISLSSSMVGGLRPGFGAYAASKAAVETMIRILAKELKGTGITANCVAPGPIATEMYFAGKTEEQIKKNIEESPLGRLGETKDIAEVVGFMATDASEWINGQVIRANGGYV</sequence>
<dbReference type="EMBL" id="JAPFFI010000015">
    <property type="protein sequence ID" value="KAJ6360155.1"/>
    <property type="molecule type" value="Genomic_DNA"/>
</dbReference>
<dbReference type="PRINTS" id="PR00080">
    <property type="entry name" value="SDRFAMILY"/>
</dbReference>
<dbReference type="PANTHER" id="PTHR48107:SF7">
    <property type="entry name" value="RE15974P"/>
    <property type="match status" value="1"/>
</dbReference>
<gene>
    <name evidence="4" type="ORF">OIU77_004213</name>
</gene>
<comment type="similarity">
    <text evidence="1">Belongs to the short-chain dehydrogenases/reductases (SDR) family.</text>
</comment>
<accession>A0ABQ9AVE2</accession>
<feature type="domain" description="Ketoreductase" evidence="3">
    <location>
        <begin position="20"/>
        <end position="207"/>
    </location>
</feature>
<dbReference type="PANTHER" id="PTHR48107">
    <property type="entry name" value="NADPH-DEPENDENT ALDEHYDE REDUCTASE-LIKE PROTEIN, CHLOROPLASTIC-RELATED"/>
    <property type="match status" value="1"/>
</dbReference>
<dbReference type="InterPro" id="IPR020904">
    <property type="entry name" value="Sc_DH/Rdtase_CS"/>
</dbReference>
<dbReference type="Gene3D" id="3.40.50.720">
    <property type="entry name" value="NAD(P)-binding Rossmann-like Domain"/>
    <property type="match status" value="2"/>
</dbReference>
<comment type="caution">
    <text evidence="4">The sequence shown here is derived from an EMBL/GenBank/DDBJ whole genome shotgun (WGS) entry which is preliminary data.</text>
</comment>
<name>A0ABQ9AVE2_9ROSI</name>
<dbReference type="InterPro" id="IPR036291">
    <property type="entry name" value="NAD(P)-bd_dom_sf"/>
</dbReference>